<gene>
    <name evidence="3" type="ORF">HN018_27665</name>
</gene>
<dbReference type="SUPFAM" id="SSF53098">
    <property type="entry name" value="Ribonuclease H-like"/>
    <property type="match status" value="1"/>
</dbReference>
<evidence type="ECO:0000259" key="2">
    <source>
        <dbReference type="Pfam" id="PF13340"/>
    </source>
</evidence>
<dbReference type="InterPro" id="IPR025161">
    <property type="entry name" value="IS402-like_dom"/>
</dbReference>
<feature type="domain" description="Transposase IS4-like" evidence="1">
    <location>
        <begin position="86"/>
        <end position="236"/>
    </location>
</feature>
<dbReference type="PANTHER" id="PTHR30007:SF1">
    <property type="entry name" value="BLR1914 PROTEIN"/>
    <property type="match status" value="1"/>
</dbReference>
<feature type="domain" description="Insertion element IS402-like" evidence="2">
    <location>
        <begin position="7"/>
        <end position="77"/>
    </location>
</feature>
<accession>A0A6M8HZF1</accession>
<dbReference type="Proteomes" id="UP000500767">
    <property type="component" value="Plasmid unnamed5"/>
</dbReference>
<geneLocation type="plasmid" evidence="3 4">
    <name>unnamed5</name>
</geneLocation>
<dbReference type="EMBL" id="CP053712">
    <property type="protein sequence ID" value="QKE93903.1"/>
    <property type="molecule type" value="Genomic_DNA"/>
</dbReference>
<dbReference type="InterPro" id="IPR002559">
    <property type="entry name" value="Transposase_11"/>
</dbReference>
<dbReference type="RefSeq" id="WP_171836870.1">
    <property type="nucleotide sequence ID" value="NZ_CP053712.1"/>
</dbReference>
<dbReference type="AlphaFoldDB" id="A0A6M8HZF1"/>
<dbReference type="PANTHER" id="PTHR30007">
    <property type="entry name" value="PHP DOMAIN PROTEIN"/>
    <property type="match status" value="1"/>
</dbReference>
<proteinExistence type="predicted"/>
<dbReference type="Pfam" id="PF13340">
    <property type="entry name" value="DUF4096"/>
    <property type="match status" value="1"/>
</dbReference>
<dbReference type="GO" id="GO:0003677">
    <property type="term" value="F:DNA binding"/>
    <property type="evidence" value="ECO:0007669"/>
    <property type="project" value="InterPro"/>
</dbReference>
<dbReference type="GO" id="GO:0006313">
    <property type="term" value="P:DNA transposition"/>
    <property type="evidence" value="ECO:0007669"/>
    <property type="project" value="InterPro"/>
</dbReference>
<protein>
    <submittedName>
        <fullName evidence="3">IS5 family transposase</fullName>
    </submittedName>
</protein>
<dbReference type="Pfam" id="PF01609">
    <property type="entry name" value="DDE_Tnp_1"/>
    <property type="match status" value="1"/>
</dbReference>
<dbReference type="GO" id="GO:0004803">
    <property type="term" value="F:transposase activity"/>
    <property type="evidence" value="ECO:0007669"/>
    <property type="project" value="InterPro"/>
</dbReference>
<reference evidence="3 4" key="1">
    <citation type="journal article" date="2014" name="World J. Microbiol. Biotechnol.">
        <title>Biodiversity and physiological characteristics of Antarctic and Arctic lichens-associated bacteria.</title>
        <authorList>
            <person name="Lee Y.M."/>
            <person name="Kim E.H."/>
            <person name="Lee H.K."/>
            <person name="Hong S.G."/>
        </authorList>
    </citation>
    <scope>NUCLEOTIDE SEQUENCE [LARGE SCALE GENOMIC DNA]</scope>
    <source>
        <strain evidence="3 4">PAMC 26569</strain>
        <plasmid evidence="3">unnamed5</plasmid>
    </source>
</reference>
<name>A0A6M8HZF1_9PROT</name>
<keyword evidence="3" id="KW-0614">Plasmid</keyword>
<sequence length="251" mass="28712">MSDLIWLSKAQMRRIEPHFPLSHGVPRVDDQRVISGIIFVIRNGLRWRDAPKEYGPHKTIYNRFIRWSRLGVFNRIFAALVAKAGKPDQLMIDATHLKAHRTAASLLKKGLFPRRIGRTKGGLNSKLHAVCDGQGRPLVMLLSEGQMSDYKGAALMIEALPKAKVMLGDRGYDATWFRTALSARGITACIPSKVNRKVVIPHDRTLYRQRHKIENMFGKLKDWRRIHTRYDRCAHTFMSAICIAATVIFWL</sequence>
<keyword evidence="4" id="KW-1185">Reference proteome</keyword>
<dbReference type="NCBIfam" id="NF033580">
    <property type="entry name" value="transpos_IS5_3"/>
    <property type="match status" value="1"/>
</dbReference>
<evidence type="ECO:0000313" key="4">
    <source>
        <dbReference type="Proteomes" id="UP000500767"/>
    </source>
</evidence>
<dbReference type="KEGG" id="lck:HN018_27665"/>
<dbReference type="InterPro" id="IPR012337">
    <property type="entry name" value="RNaseH-like_sf"/>
</dbReference>
<organism evidence="3 4">
    <name type="scientific">Lichenicola cladoniae</name>
    <dbReference type="NCBI Taxonomy" id="1484109"/>
    <lineage>
        <taxon>Bacteria</taxon>
        <taxon>Pseudomonadati</taxon>
        <taxon>Pseudomonadota</taxon>
        <taxon>Alphaproteobacteria</taxon>
        <taxon>Acetobacterales</taxon>
        <taxon>Acetobacteraceae</taxon>
        <taxon>Lichenicola</taxon>
    </lineage>
</organism>
<evidence type="ECO:0000313" key="3">
    <source>
        <dbReference type="EMBL" id="QKE93903.1"/>
    </source>
</evidence>
<evidence type="ECO:0000259" key="1">
    <source>
        <dbReference type="Pfam" id="PF01609"/>
    </source>
</evidence>